<dbReference type="EMBL" id="BMAO01033845">
    <property type="protein sequence ID" value="GFQ92193.1"/>
    <property type="molecule type" value="Genomic_DNA"/>
</dbReference>
<name>A0A8X6L399_TRICU</name>
<gene>
    <name evidence="1" type="ORF">TNCT_687811</name>
</gene>
<dbReference type="AlphaFoldDB" id="A0A8X6L399"/>
<proteinExistence type="predicted"/>
<sequence>MDPAFNDSPVDVKPSLLRPPLDLLLFCGLDSSEVGVVLFFQLVLSDGRLFTLLPNSCHPKSNRGNRRCQRNLSLPPTLRLLPVSGFISLA</sequence>
<comment type="caution">
    <text evidence="1">The sequence shown here is derived from an EMBL/GenBank/DDBJ whole genome shotgun (WGS) entry which is preliminary data.</text>
</comment>
<reference evidence="1" key="1">
    <citation type="submission" date="2020-07" db="EMBL/GenBank/DDBJ databases">
        <title>Multicomponent nature underlies the extraordinary mechanical properties of spider dragline silk.</title>
        <authorList>
            <person name="Kono N."/>
            <person name="Nakamura H."/>
            <person name="Mori M."/>
            <person name="Yoshida Y."/>
            <person name="Ohtoshi R."/>
            <person name="Malay A.D."/>
            <person name="Moran D.A.P."/>
            <person name="Tomita M."/>
            <person name="Numata K."/>
            <person name="Arakawa K."/>
        </authorList>
    </citation>
    <scope>NUCLEOTIDE SEQUENCE</scope>
</reference>
<protein>
    <submittedName>
        <fullName evidence="1">Uncharacterized protein</fullName>
    </submittedName>
</protein>
<dbReference type="Proteomes" id="UP000887116">
    <property type="component" value="Unassembled WGS sequence"/>
</dbReference>
<evidence type="ECO:0000313" key="2">
    <source>
        <dbReference type="Proteomes" id="UP000887116"/>
    </source>
</evidence>
<accession>A0A8X6L399</accession>
<organism evidence="1 2">
    <name type="scientific">Trichonephila clavata</name>
    <name type="common">Joro spider</name>
    <name type="synonym">Nephila clavata</name>
    <dbReference type="NCBI Taxonomy" id="2740835"/>
    <lineage>
        <taxon>Eukaryota</taxon>
        <taxon>Metazoa</taxon>
        <taxon>Ecdysozoa</taxon>
        <taxon>Arthropoda</taxon>
        <taxon>Chelicerata</taxon>
        <taxon>Arachnida</taxon>
        <taxon>Araneae</taxon>
        <taxon>Araneomorphae</taxon>
        <taxon>Entelegynae</taxon>
        <taxon>Araneoidea</taxon>
        <taxon>Nephilidae</taxon>
        <taxon>Trichonephila</taxon>
    </lineage>
</organism>
<evidence type="ECO:0000313" key="1">
    <source>
        <dbReference type="EMBL" id="GFQ92193.1"/>
    </source>
</evidence>
<keyword evidence="2" id="KW-1185">Reference proteome</keyword>